<accession>A0AAV4S6X0</accession>
<evidence type="ECO:0000256" key="1">
    <source>
        <dbReference type="SAM" id="MobiDB-lite"/>
    </source>
</evidence>
<proteinExistence type="predicted"/>
<keyword evidence="3" id="KW-1185">Reference proteome</keyword>
<name>A0AAV4S6X0_9ARAC</name>
<sequence length="125" mass="13817">MCETPPHPQSSGQSGLVPPRKRERGAFIYGLITVNNTDRLLPKCPTPPQGRVRGKVKLSAKRERETSKCSGSLTQLKRIPGLPDRLFNCGRQRLKGSSRKIFIANKKQSEPTAVPSKTHSLGDKE</sequence>
<dbReference type="EMBL" id="BPLQ01007314">
    <property type="protein sequence ID" value="GIY29395.1"/>
    <property type="molecule type" value="Genomic_DNA"/>
</dbReference>
<comment type="caution">
    <text evidence="2">The sequence shown here is derived from an EMBL/GenBank/DDBJ whole genome shotgun (WGS) entry which is preliminary data.</text>
</comment>
<reference evidence="2 3" key="1">
    <citation type="submission" date="2021-06" db="EMBL/GenBank/DDBJ databases">
        <title>Caerostris darwini draft genome.</title>
        <authorList>
            <person name="Kono N."/>
            <person name="Arakawa K."/>
        </authorList>
    </citation>
    <scope>NUCLEOTIDE SEQUENCE [LARGE SCALE GENOMIC DNA]</scope>
</reference>
<feature type="region of interest" description="Disordered" evidence="1">
    <location>
        <begin position="1"/>
        <end position="22"/>
    </location>
</feature>
<evidence type="ECO:0000313" key="3">
    <source>
        <dbReference type="Proteomes" id="UP001054837"/>
    </source>
</evidence>
<evidence type="ECO:0000313" key="2">
    <source>
        <dbReference type="EMBL" id="GIY29395.1"/>
    </source>
</evidence>
<feature type="region of interest" description="Disordered" evidence="1">
    <location>
        <begin position="104"/>
        <end position="125"/>
    </location>
</feature>
<gene>
    <name evidence="2" type="ORF">CDAR_533531</name>
</gene>
<organism evidence="2 3">
    <name type="scientific">Caerostris darwini</name>
    <dbReference type="NCBI Taxonomy" id="1538125"/>
    <lineage>
        <taxon>Eukaryota</taxon>
        <taxon>Metazoa</taxon>
        <taxon>Ecdysozoa</taxon>
        <taxon>Arthropoda</taxon>
        <taxon>Chelicerata</taxon>
        <taxon>Arachnida</taxon>
        <taxon>Araneae</taxon>
        <taxon>Araneomorphae</taxon>
        <taxon>Entelegynae</taxon>
        <taxon>Araneoidea</taxon>
        <taxon>Araneidae</taxon>
        <taxon>Caerostris</taxon>
    </lineage>
</organism>
<protein>
    <submittedName>
        <fullName evidence="2">Uncharacterized protein</fullName>
    </submittedName>
</protein>
<dbReference type="AlphaFoldDB" id="A0AAV4S6X0"/>
<dbReference type="Proteomes" id="UP001054837">
    <property type="component" value="Unassembled WGS sequence"/>
</dbReference>
<feature type="region of interest" description="Disordered" evidence="1">
    <location>
        <begin position="40"/>
        <end position="72"/>
    </location>
</feature>